<organism evidence="1 2">
    <name type="scientific">Colletotrichum navitas</name>
    <dbReference type="NCBI Taxonomy" id="681940"/>
    <lineage>
        <taxon>Eukaryota</taxon>
        <taxon>Fungi</taxon>
        <taxon>Dikarya</taxon>
        <taxon>Ascomycota</taxon>
        <taxon>Pezizomycotina</taxon>
        <taxon>Sordariomycetes</taxon>
        <taxon>Hypocreomycetidae</taxon>
        <taxon>Glomerellales</taxon>
        <taxon>Glomerellaceae</taxon>
        <taxon>Colletotrichum</taxon>
        <taxon>Colletotrichum graminicola species complex</taxon>
    </lineage>
</organism>
<proteinExistence type="predicted"/>
<dbReference type="Proteomes" id="UP001230504">
    <property type="component" value="Unassembled WGS sequence"/>
</dbReference>
<evidence type="ECO:0000313" key="2">
    <source>
        <dbReference type="Proteomes" id="UP001230504"/>
    </source>
</evidence>
<reference evidence="1" key="1">
    <citation type="submission" date="2021-06" db="EMBL/GenBank/DDBJ databases">
        <title>Comparative genomics, transcriptomics and evolutionary studies reveal genomic signatures of adaptation to plant cell wall in hemibiotrophic fungi.</title>
        <authorList>
            <consortium name="DOE Joint Genome Institute"/>
            <person name="Baroncelli R."/>
            <person name="Diaz J.F."/>
            <person name="Benocci T."/>
            <person name="Peng M."/>
            <person name="Battaglia E."/>
            <person name="Haridas S."/>
            <person name="Andreopoulos W."/>
            <person name="Labutti K."/>
            <person name="Pangilinan J."/>
            <person name="Floch G.L."/>
            <person name="Makela M.R."/>
            <person name="Henrissat B."/>
            <person name="Grigoriev I.V."/>
            <person name="Crouch J.A."/>
            <person name="De Vries R.P."/>
            <person name="Sukno S.A."/>
            <person name="Thon M.R."/>
        </authorList>
    </citation>
    <scope>NUCLEOTIDE SEQUENCE</scope>
    <source>
        <strain evidence="1">CBS 125086</strain>
    </source>
</reference>
<feature type="non-terminal residue" evidence="1">
    <location>
        <position position="75"/>
    </location>
</feature>
<dbReference type="GeneID" id="85437461"/>
<dbReference type="EMBL" id="JAHLJV010000183">
    <property type="protein sequence ID" value="KAK1565864.1"/>
    <property type="molecule type" value="Genomic_DNA"/>
</dbReference>
<evidence type="ECO:0000313" key="1">
    <source>
        <dbReference type="EMBL" id="KAK1565864.1"/>
    </source>
</evidence>
<keyword evidence="2" id="KW-1185">Reference proteome</keyword>
<dbReference type="AlphaFoldDB" id="A0AAD8UXG6"/>
<gene>
    <name evidence="1" type="ORF">LY79DRAFT_473885</name>
</gene>
<dbReference type="RefSeq" id="XP_060407126.1">
    <property type="nucleotide sequence ID" value="XM_060553221.1"/>
</dbReference>
<accession>A0AAD8UXG6</accession>
<name>A0AAD8UXG6_9PEZI</name>
<comment type="caution">
    <text evidence="1">The sequence shown here is derived from an EMBL/GenBank/DDBJ whole genome shotgun (WGS) entry which is preliminary data.</text>
</comment>
<protein>
    <submittedName>
        <fullName evidence="1">Uncharacterized protein</fullName>
    </submittedName>
</protein>
<sequence>NVLTIVRFNRLFVYVLVGAKGLINNMSLIKQVISRLFIVPEGYYYLSNTRFTCSNRIVTLYLGKRYYLKEFTKGS</sequence>
<feature type="non-terminal residue" evidence="1">
    <location>
        <position position="1"/>
    </location>
</feature>